<evidence type="ECO:0000259" key="1">
    <source>
        <dbReference type="Pfam" id="PF25199"/>
    </source>
</evidence>
<accession>A0A158GCV9</accession>
<dbReference type="Pfam" id="PF13289">
    <property type="entry name" value="SIR2_2"/>
    <property type="match status" value="1"/>
</dbReference>
<name>A0A158GCV9_9BURK</name>
<feature type="domain" description="Novel STAND NTPase 5" evidence="1">
    <location>
        <begin position="402"/>
        <end position="499"/>
    </location>
</feature>
<dbReference type="SUPFAM" id="SSF52540">
    <property type="entry name" value="P-loop containing nucleoside triphosphate hydrolases"/>
    <property type="match status" value="1"/>
</dbReference>
<organism evidence="2 3">
    <name type="scientific">Caballeronia humi</name>
    <dbReference type="NCBI Taxonomy" id="326474"/>
    <lineage>
        <taxon>Bacteria</taxon>
        <taxon>Pseudomonadati</taxon>
        <taxon>Pseudomonadota</taxon>
        <taxon>Betaproteobacteria</taxon>
        <taxon>Burkholderiales</taxon>
        <taxon>Burkholderiaceae</taxon>
        <taxon>Caballeronia</taxon>
    </lineage>
</organism>
<reference evidence="2" key="1">
    <citation type="submission" date="2016-01" db="EMBL/GenBank/DDBJ databases">
        <authorList>
            <person name="Peeters C."/>
        </authorList>
    </citation>
    <scope>NUCLEOTIDE SEQUENCE [LARGE SCALE GENOMIC DNA]</scope>
    <source>
        <strain evidence="2">LMG 22934</strain>
    </source>
</reference>
<evidence type="ECO:0000313" key="2">
    <source>
        <dbReference type="EMBL" id="SAL29876.1"/>
    </source>
</evidence>
<dbReference type="Proteomes" id="UP000054977">
    <property type="component" value="Unassembled WGS sequence"/>
</dbReference>
<dbReference type="AlphaFoldDB" id="A0A158GCV9"/>
<sequence length="881" mass="99783">MDSTQSWHPDILLLRRRGRGRIQHVLPICSILCCNSKPSKKLCRAREKQRPVYTGVQMIEKLNPQQFKAMDVDIPSLVETISGGRAVLFVGSGFARNAIALDGTKFPTAEVLARDIGTLGGFDSDNDLRYASEKYLRMNSGDQLVTMLLDAFTVKEVLPHQKIIATAPWRRIYTTNYDLVIEEAAKSTGLRIEPADLSDSPKDYLAKKSTCVHLNGSIRNLRAEDLNNRFKLTSSSYLSAETFTNSAWHFPFKRDLEMCTALVFVGYSLYDIEIQKILYENPDFAQKTFFVTSPTVSERERFTLAPFGNCLTIGAESFAEHITLLLPKSLTERSADVLTSFKKYELCEDKKAPRDADAERFLMIGDVGDALLETSLLVGEGAPLAVRRTDVNIAADAATKGFHIAVISDFGNGKSVFLRCLTILMAQKGNDIYIVDNPDDYNREDLEILAKSGKRALLVIDSYDQHADFFQHFSDLSPANVSLLIAARTTKHERMQDTLNRLKINVREFVIDELDNKEVEKFVDIVDNVGLWADLVTLGADSKANLIKIKHRGQFQQTLLTILQAPQMVTRVAEIVKSIFTKNTYKDTVFAISVLGALDFPLKPSLISEVAGNDEIYTSALRNNEDFKSLARIEHGSVFARSSVFCLSLIRNHFVSTYIVDQLLAIAKRMDEHGASNPQSEVLKALLRFSGVERLFPERQRINNLVRYYEEVKRRVTWLKQDPHYWLQFGMALLAHDEYSKSQRMLTQAYEWAEKKNNYHTMHIDMQQSRLYMKMSAKEIDATQSFNCFKKGVEFLRRVPDDVTKFKYLDNVAPIFSARFENFSHGQKIEFVKSCEKFAREMDAFIARDGGSSGAERRLSDARAKLENIISGGLKKIETMA</sequence>
<keyword evidence="3" id="KW-1185">Reference proteome</keyword>
<dbReference type="InterPro" id="IPR027417">
    <property type="entry name" value="P-loop_NTPase"/>
</dbReference>
<dbReference type="Pfam" id="PF25199">
    <property type="entry name" value="nSTAND_NTPase5"/>
    <property type="match status" value="1"/>
</dbReference>
<dbReference type="EMBL" id="FCNW02000006">
    <property type="protein sequence ID" value="SAL29876.1"/>
    <property type="molecule type" value="Genomic_DNA"/>
</dbReference>
<evidence type="ECO:0000313" key="3">
    <source>
        <dbReference type="Proteomes" id="UP000054977"/>
    </source>
</evidence>
<gene>
    <name evidence="2" type="ORF">AWB65_01827</name>
</gene>
<protein>
    <recommendedName>
        <fullName evidence="1">Novel STAND NTPase 5 domain-containing protein</fullName>
    </recommendedName>
</protein>
<comment type="caution">
    <text evidence="2">The sequence shown here is derived from an EMBL/GenBank/DDBJ whole genome shotgun (WGS) entry which is preliminary data.</text>
</comment>
<dbReference type="InterPro" id="IPR057574">
    <property type="entry name" value="nSTAND_NTPase5_dom"/>
</dbReference>
<proteinExistence type="predicted"/>